<dbReference type="InterPro" id="IPR003018">
    <property type="entry name" value="GAF"/>
</dbReference>
<dbReference type="PROSITE" id="PS50110">
    <property type="entry name" value="RESPONSE_REGULATORY"/>
    <property type="match status" value="1"/>
</dbReference>
<feature type="domain" description="Response regulatory" evidence="12">
    <location>
        <begin position="629"/>
        <end position="744"/>
    </location>
</feature>
<name>S9NTU1_CYSF2</name>
<dbReference type="SUPFAM" id="SSF52172">
    <property type="entry name" value="CheY-like"/>
    <property type="match status" value="1"/>
</dbReference>
<dbReference type="InterPro" id="IPR036890">
    <property type="entry name" value="HATPase_C_sf"/>
</dbReference>
<feature type="modified residue" description="4-aspartylphosphate" evidence="9">
    <location>
        <position position="677"/>
    </location>
</feature>
<sequence>MSHEPSGELFASSGEMGAFLRDVDWERTPLGPVGQWPRLLRTSVRICLSQRLPTLILWGPEFILLYNQGYIPILQMKHPRAIGKPFRDVWPEVWNVLGAQLREVVSTKVASWSEELPLQVNRRGFLEETYFTFSFAPLLDEEGKVSGIFCSGTETTQYVLAERRLRTSRELGEAVLGAKTVEEACAAIARTLSRNTADVPFSALYLTTEEQTQARLVSTSGLLADQPQCPDLLSLSVENAPWPLAKVARTGAAELVELSPRPTGEPPETVLLEPARSALVLPILRAGQARPSGFLVVGLNPLCALDERYRSFLELAAGQIAVAVASARAYEEERRRAEALLELDRAKTAFFSNVSHEFRTPLTLMLGPLQDARASVEQALRGESLDVVIRNSERLLRLVNNLLDFSRIEAGRTEAHYQPTALDVLTAELVSGFQSATERAGLRLVVDCPPLSEPVYVDRSLWEMIVLNLVSNAFKFTFEGGITVRLREEERHVLLEVEDTGTGIPAHELPHVFERFHRVRDARARSIEGSGIGLALVRELVELHEGTISVESQVGRGTRFTVCLPRGSAHLPKERLQEEPRRASPATEPRHYIQEALRWLPEDMEEEAPLPAPQAPPLSPPPREQPSGRVLIVDDNADMRDYLRRILAPHFEVQRAVDGLTGFEAARAQRPDLIVSDVMMPGLDGLGLLRRLREDPELRAIPVLLLSAQAGPEAAVSGLDAGADDYLVKPFSARELLARVRSNLELARTRRELFRHEALEAGLREAVHARDEFLSVASHELKTPLTRFRLQLEIVTRGLSEESRERVGARLDTASQAVRNLAALVETLLDVSRINTGQLHLRFHDVDLGALVAEAVEDARDEAERAGCTLVSRGKASLVARCDPTRIRQVIDNLLSNAVKFGRGKPVEVHLETEGGVARVIVIDHGIGIAPRDRSRIFERFERAVSARHYGGFGLGLWIARQVVEAHRGDITVTPTPGGGSTFTLELPLEATAMLETGAGYESP</sequence>
<dbReference type="Gene3D" id="1.10.287.130">
    <property type="match status" value="2"/>
</dbReference>
<dbReference type="InterPro" id="IPR003661">
    <property type="entry name" value="HisK_dim/P_dom"/>
</dbReference>
<dbReference type="eggNOG" id="COG2205">
    <property type="taxonomic scope" value="Bacteria"/>
</dbReference>
<dbReference type="SUPFAM" id="SSF55785">
    <property type="entry name" value="PYP-like sensor domain (PAS domain)"/>
    <property type="match status" value="1"/>
</dbReference>
<dbReference type="PRINTS" id="PR00344">
    <property type="entry name" value="BCTRLSENSOR"/>
</dbReference>
<dbReference type="Pfam" id="PF08448">
    <property type="entry name" value="PAS_4"/>
    <property type="match status" value="1"/>
</dbReference>
<dbReference type="PANTHER" id="PTHR43547:SF2">
    <property type="entry name" value="HYBRID SIGNAL TRANSDUCTION HISTIDINE KINASE C"/>
    <property type="match status" value="1"/>
</dbReference>
<dbReference type="SUPFAM" id="SSF55874">
    <property type="entry name" value="ATPase domain of HSP90 chaperone/DNA topoisomerase II/histidine kinase"/>
    <property type="match status" value="2"/>
</dbReference>
<dbReference type="Gene3D" id="3.30.450.40">
    <property type="match status" value="1"/>
</dbReference>
<dbReference type="Gene3D" id="3.40.50.2300">
    <property type="match status" value="1"/>
</dbReference>
<dbReference type="Pfam" id="PF02518">
    <property type="entry name" value="HATPase_c"/>
    <property type="match status" value="2"/>
</dbReference>
<dbReference type="Gene3D" id="3.30.450.20">
    <property type="entry name" value="PAS domain"/>
    <property type="match status" value="1"/>
</dbReference>
<evidence type="ECO:0000313" key="14">
    <source>
        <dbReference type="Proteomes" id="UP000011682"/>
    </source>
</evidence>
<dbReference type="PANTHER" id="PTHR43547">
    <property type="entry name" value="TWO-COMPONENT HISTIDINE KINASE"/>
    <property type="match status" value="1"/>
</dbReference>
<dbReference type="FunFam" id="1.10.287.130:FF:000045">
    <property type="entry name" value="Two-component system sensor histidine kinase/response regulator"/>
    <property type="match status" value="1"/>
</dbReference>
<comment type="catalytic activity">
    <reaction evidence="1">
        <text>ATP + protein L-histidine = ADP + protein N-phospho-L-histidine.</text>
        <dbReference type="EC" id="2.7.13.3"/>
    </reaction>
</comment>
<feature type="domain" description="Histidine kinase" evidence="11">
    <location>
        <begin position="353"/>
        <end position="568"/>
    </location>
</feature>
<gene>
    <name evidence="13" type="ORF">D187_009166</name>
</gene>
<evidence type="ECO:0000256" key="7">
    <source>
        <dbReference type="ARBA" id="ARBA00022840"/>
    </source>
</evidence>
<accession>S9NTU1</accession>
<proteinExistence type="predicted"/>
<dbReference type="InterPro" id="IPR003594">
    <property type="entry name" value="HATPase_dom"/>
</dbReference>
<dbReference type="InterPro" id="IPR005467">
    <property type="entry name" value="His_kinase_dom"/>
</dbReference>
<comment type="caution">
    <text evidence="13">The sequence shown here is derived from an EMBL/GenBank/DDBJ whole genome shotgun (WGS) entry which is preliminary data.</text>
</comment>
<evidence type="ECO:0000256" key="4">
    <source>
        <dbReference type="ARBA" id="ARBA00022679"/>
    </source>
</evidence>
<dbReference type="SUPFAM" id="SSF47384">
    <property type="entry name" value="Homodimeric domain of signal transducing histidine kinase"/>
    <property type="match status" value="2"/>
</dbReference>
<feature type="domain" description="Histidine kinase" evidence="11">
    <location>
        <begin position="776"/>
        <end position="991"/>
    </location>
</feature>
<evidence type="ECO:0000256" key="3">
    <source>
        <dbReference type="ARBA" id="ARBA00022553"/>
    </source>
</evidence>
<dbReference type="RefSeq" id="WP_002627154.1">
    <property type="nucleotide sequence ID" value="NZ_ANAH02000071.1"/>
</dbReference>
<keyword evidence="7" id="KW-0067">ATP-binding</keyword>
<evidence type="ECO:0000256" key="5">
    <source>
        <dbReference type="ARBA" id="ARBA00022741"/>
    </source>
</evidence>
<dbReference type="SMART" id="SM00448">
    <property type="entry name" value="REC"/>
    <property type="match status" value="1"/>
</dbReference>
<dbReference type="InterPro" id="IPR029016">
    <property type="entry name" value="GAF-like_dom_sf"/>
</dbReference>
<dbReference type="GO" id="GO:0005524">
    <property type="term" value="F:ATP binding"/>
    <property type="evidence" value="ECO:0007669"/>
    <property type="project" value="UniProtKB-KW"/>
</dbReference>
<keyword evidence="6" id="KW-0418">Kinase</keyword>
<dbReference type="Proteomes" id="UP000011682">
    <property type="component" value="Unassembled WGS sequence"/>
</dbReference>
<dbReference type="EMBL" id="ANAH02000071">
    <property type="protein sequence ID" value="EPX55555.1"/>
    <property type="molecule type" value="Genomic_DNA"/>
</dbReference>
<dbReference type="FunFam" id="3.30.565.10:FF:000037">
    <property type="entry name" value="Hybrid sensor histidine kinase/response regulator"/>
    <property type="match status" value="1"/>
</dbReference>
<dbReference type="CDD" id="cd00082">
    <property type="entry name" value="HisKA"/>
    <property type="match status" value="2"/>
</dbReference>
<feature type="compositionally biased region" description="Pro residues" evidence="10">
    <location>
        <begin position="610"/>
        <end position="624"/>
    </location>
</feature>
<keyword evidence="3 9" id="KW-0597">Phosphoprotein</keyword>
<dbReference type="PROSITE" id="PS50109">
    <property type="entry name" value="HIS_KIN"/>
    <property type="match status" value="2"/>
</dbReference>
<dbReference type="AlphaFoldDB" id="S9NTU1"/>
<evidence type="ECO:0000256" key="6">
    <source>
        <dbReference type="ARBA" id="ARBA00022777"/>
    </source>
</evidence>
<dbReference type="OrthoDB" id="5342753at2"/>
<evidence type="ECO:0000256" key="8">
    <source>
        <dbReference type="ARBA" id="ARBA00023012"/>
    </source>
</evidence>
<reference evidence="13" key="1">
    <citation type="submission" date="2013-05" db="EMBL/GenBank/DDBJ databases">
        <title>Genome assembly of Cystobacter fuscus DSM 2262.</title>
        <authorList>
            <person name="Sharma G."/>
            <person name="Khatri I."/>
            <person name="Kaur C."/>
            <person name="Mayilraj S."/>
            <person name="Subramanian S."/>
        </authorList>
    </citation>
    <scope>NUCLEOTIDE SEQUENCE [LARGE SCALE GENOMIC DNA]</scope>
    <source>
        <strain evidence="13">DSM 2262</strain>
    </source>
</reference>
<dbReference type="InterPro" id="IPR001789">
    <property type="entry name" value="Sig_transdc_resp-reg_receiver"/>
</dbReference>
<dbReference type="Gene3D" id="3.30.565.10">
    <property type="entry name" value="Histidine kinase-like ATPase, C-terminal domain"/>
    <property type="match status" value="2"/>
</dbReference>
<evidence type="ECO:0000256" key="10">
    <source>
        <dbReference type="SAM" id="MobiDB-lite"/>
    </source>
</evidence>
<feature type="region of interest" description="Disordered" evidence="10">
    <location>
        <begin position="571"/>
        <end position="590"/>
    </location>
</feature>
<evidence type="ECO:0000256" key="2">
    <source>
        <dbReference type="ARBA" id="ARBA00012438"/>
    </source>
</evidence>
<dbReference type="Pfam" id="PF13185">
    <property type="entry name" value="GAF_2"/>
    <property type="match status" value="1"/>
</dbReference>
<dbReference type="GO" id="GO:0000155">
    <property type="term" value="F:phosphorelay sensor kinase activity"/>
    <property type="evidence" value="ECO:0007669"/>
    <property type="project" value="InterPro"/>
</dbReference>
<evidence type="ECO:0000313" key="13">
    <source>
        <dbReference type="EMBL" id="EPX55555.1"/>
    </source>
</evidence>
<dbReference type="InterPro" id="IPR004358">
    <property type="entry name" value="Sig_transdc_His_kin-like_C"/>
</dbReference>
<evidence type="ECO:0000256" key="1">
    <source>
        <dbReference type="ARBA" id="ARBA00000085"/>
    </source>
</evidence>
<dbReference type="CDD" id="cd16922">
    <property type="entry name" value="HATPase_EvgS-ArcB-TorS-like"/>
    <property type="match status" value="1"/>
</dbReference>
<evidence type="ECO:0000259" key="11">
    <source>
        <dbReference type="PROSITE" id="PS50109"/>
    </source>
</evidence>
<feature type="region of interest" description="Disordered" evidence="10">
    <location>
        <begin position="606"/>
        <end position="627"/>
    </location>
</feature>
<dbReference type="Pfam" id="PF00072">
    <property type="entry name" value="Response_reg"/>
    <property type="match status" value="1"/>
</dbReference>
<dbReference type="Pfam" id="PF00512">
    <property type="entry name" value="HisKA"/>
    <property type="match status" value="2"/>
</dbReference>
<dbReference type="InterPro" id="IPR035965">
    <property type="entry name" value="PAS-like_dom_sf"/>
</dbReference>
<evidence type="ECO:0000259" key="12">
    <source>
        <dbReference type="PROSITE" id="PS50110"/>
    </source>
</evidence>
<dbReference type="EC" id="2.7.13.3" evidence="2"/>
<keyword evidence="8" id="KW-0902">Two-component regulatory system</keyword>
<keyword evidence="14" id="KW-1185">Reference proteome</keyword>
<dbReference type="InterPro" id="IPR036097">
    <property type="entry name" value="HisK_dim/P_sf"/>
</dbReference>
<dbReference type="SMART" id="SM00388">
    <property type="entry name" value="HisKA"/>
    <property type="match status" value="2"/>
</dbReference>
<dbReference type="InterPro" id="IPR013656">
    <property type="entry name" value="PAS_4"/>
</dbReference>
<dbReference type="CDD" id="cd00075">
    <property type="entry name" value="HATPase"/>
    <property type="match status" value="1"/>
</dbReference>
<dbReference type="FunFam" id="3.30.565.10:FF:000006">
    <property type="entry name" value="Sensor histidine kinase WalK"/>
    <property type="match status" value="1"/>
</dbReference>
<dbReference type="SMART" id="SM00387">
    <property type="entry name" value="HATPase_c"/>
    <property type="match status" value="2"/>
</dbReference>
<dbReference type="InterPro" id="IPR011006">
    <property type="entry name" value="CheY-like_superfamily"/>
</dbReference>
<keyword evidence="4" id="KW-0808">Transferase</keyword>
<keyword evidence="5" id="KW-0547">Nucleotide-binding</keyword>
<organism evidence="13 14">
    <name type="scientific">Cystobacter fuscus (strain ATCC 25194 / DSM 2262 / NBRC 100088 / M29)</name>
    <dbReference type="NCBI Taxonomy" id="1242864"/>
    <lineage>
        <taxon>Bacteria</taxon>
        <taxon>Pseudomonadati</taxon>
        <taxon>Myxococcota</taxon>
        <taxon>Myxococcia</taxon>
        <taxon>Myxococcales</taxon>
        <taxon>Cystobacterineae</taxon>
        <taxon>Archangiaceae</taxon>
        <taxon>Cystobacter</taxon>
    </lineage>
</organism>
<protein>
    <recommendedName>
        <fullName evidence="2">histidine kinase</fullName>
        <ecNumber evidence="2">2.7.13.3</ecNumber>
    </recommendedName>
</protein>
<evidence type="ECO:0000256" key="9">
    <source>
        <dbReference type="PROSITE-ProRule" id="PRU00169"/>
    </source>
</evidence>
<dbReference type="SUPFAM" id="SSF55781">
    <property type="entry name" value="GAF domain-like"/>
    <property type="match status" value="1"/>
</dbReference>